<dbReference type="InterPro" id="IPR002798">
    <property type="entry name" value="SpoIIM-like"/>
</dbReference>
<dbReference type="Pfam" id="PF01944">
    <property type="entry name" value="SpoIIM"/>
    <property type="match status" value="1"/>
</dbReference>
<gene>
    <name evidence="2" type="ORF">DES36_11335</name>
</gene>
<organism evidence="2 3">
    <name type="scientific">Alkalibaculum bacchi</name>
    <dbReference type="NCBI Taxonomy" id="645887"/>
    <lineage>
        <taxon>Bacteria</taxon>
        <taxon>Bacillati</taxon>
        <taxon>Bacillota</taxon>
        <taxon>Clostridia</taxon>
        <taxon>Eubacteriales</taxon>
        <taxon>Eubacteriaceae</taxon>
        <taxon>Alkalibaculum</taxon>
    </lineage>
</organism>
<dbReference type="EMBL" id="QNRX01000013">
    <property type="protein sequence ID" value="RBP61823.1"/>
    <property type="molecule type" value="Genomic_DNA"/>
</dbReference>
<dbReference type="RefSeq" id="WP_113921099.1">
    <property type="nucleotide sequence ID" value="NZ_CALNCS010000241.1"/>
</dbReference>
<keyword evidence="1" id="KW-1133">Transmembrane helix</keyword>
<sequence>MNKRELTQFFMRNKRMVLILCIIFVLGIIAGTLCVKTLTDNQKTDLINYLSDFFKVLGDNQDLNKTQMFLQLLIDNAKIFALVFILGLFSIGIFLTPSLLLFKGFILGFTIGFILDELYLMGFLFSLFVIFPQNILYIIGLIYSALISTMMSRQIYISKKRYKISVRPKKNLQQTIYYFSSLLIGFAITAFGCAIEAYIIPVFMIFFSNKLF</sequence>
<feature type="transmembrane region" description="Helical" evidence="1">
    <location>
        <begin position="79"/>
        <end position="102"/>
    </location>
</feature>
<reference evidence="2 3" key="1">
    <citation type="submission" date="2018-06" db="EMBL/GenBank/DDBJ databases">
        <title>Genomic Encyclopedia of Type Strains, Phase IV (KMG-IV): sequencing the most valuable type-strain genomes for metagenomic binning, comparative biology and taxonomic classification.</title>
        <authorList>
            <person name="Goeker M."/>
        </authorList>
    </citation>
    <scope>NUCLEOTIDE SEQUENCE [LARGE SCALE GENOMIC DNA]</scope>
    <source>
        <strain evidence="2 3">DSM 22112</strain>
    </source>
</reference>
<evidence type="ECO:0000256" key="1">
    <source>
        <dbReference type="SAM" id="Phobius"/>
    </source>
</evidence>
<feature type="transmembrane region" description="Helical" evidence="1">
    <location>
        <begin position="109"/>
        <end position="129"/>
    </location>
</feature>
<dbReference type="AlphaFoldDB" id="A0A366I2S9"/>
<evidence type="ECO:0000313" key="2">
    <source>
        <dbReference type="EMBL" id="RBP61823.1"/>
    </source>
</evidence>
<keyword evidence="3" id="KW-1185">Reference proteome</keyword>
<evidence type="ECO:0000313" key="3">
    <source>
        <dbReference type="Proteomes" id="UP000253490"/>
    </source>
</evidence>
<feature type="transmembrane region" description="Helical" evidence="1">
    <location>
        <begin position="176"/>
        <end position="207"/>
    </location>
</feature>
<dbReference type="NCBIfam" id="TIGR02831">
    <property type="entry name" value="spo_II_M"/>
    <property type="match status" value="1"/>
</dbReference>
<keyword evidence="1" id="KW-0472">Membrane</keyword>
<dbReference type="OrthoDB" id="1707382at2"/>
<dbReference type="InterPro" id="IPR014196">
    <property type="entry name" value="SpoIIM"/>
</dbReference>
<comment type="caution">
    <text evidence="2">The sequence shown here is derived from an EMBL/GenBank/DDBJ whole genome shotgun (WGS) entry which is preliminary data.</text>
</comment>
<dbReference type="Proteomes" id="UP000253490">
    <property type="component" value="Unassembled WGS sequence"/>
</dbReference>
<feature type="transmembrane region" description="Helical" evidence="1">
    <location>
        <begin position="135"/>
        <end position="156"/>
    </location>
</feature>
<protein>
    <submittedName>
        <fullName evidence="2">Stage II sporulation protein M</fullName>
    </submittedName>
</protein>
<accession>A0A366I2S9</accession>
<proteinExistence type="predicted"/>
<keyword evidence="1" id="KW-0812">Transmembrane</keyword>
<dbReference type="PIRSF" id="PIRSF038973">
    <property type="entry name" value="SpoIIM"/>
    <property type="match status" value="1"/>
</dbReference>
<name>A0A366I2S9_9FIRM</name>